<accession>A0A9P9EVW2</accession>
<proteinExistence type="predicted"/>
<gene>
    <name evidence="3" type="ORF">EDB81DRAFT_856715</name>
</gene>
<reference evidence="3" key="1">
    <citation type="journal article" date="2021" name="Nat. Commun.">
        <title>Genetic determinants of endophytism in the Arabidopsis root mycobiome.</title>
        <authorList>
            <person name="Mesny F."/>
            <person name="Miyauchi S."/>
            <person name="Thiergart T."/>
            <person name="Pickel B."/>
            <person name="Atanasova L."/>
            <person name="Karlsson M."/>
            <person name="Huettel B."/>
            <person name="Barry K.W."/>
            <person name="Haridas S."/>
            <person name="Chen C."/>
            <person name="Bauer D."/>
            <person name="Andreopoulos W."/>
            <person name="Pangilinan J."/>
            <person name="LaButti K."/>
            <person name="Riley R."/>
            <person name="Lipzen A."/>
            <person name="Clum A."/>
            <person name="Drula E."/>
            <person name="Henrissat B."/>
            <person name="Kohler A."/>
            <person name="Grigoriev I.V."/>
            <person name="Martin F.M."/>
            <person name="Hacquard S."/>
        </authorList>
    </citation>
    <scope>NUCLEOTIDE SEQUENCE</scope>
    <source>
        <strain evidence="3">MPI-CAGE-AT-0147</strain>
    </source>
</reference>
<comment type="caution">
    <text evidence="3">The sequence shown here is derived from an EMBL/GenBank/DDBJ whole genome shotgun (WGS) entry which is preliminary data.</text>
</comment>
<organism evidence="3 4">
    <name type="scientific">Dactylonectria macrodidyma</name>
    <dbReference type="NCBI Taxonomy" id="307937"/>
    <lineage>
        <taxon>Eukaryota</taxon>
        <taxon>Fungi</taxon>
        <taxon>Dikarya</taxon>
        <taxon>Ascomycota</taxon>
        <taxon>Pezizomycotina</taxon>
        <taxon>Sordariomycetes</taxon>
        <taxon>Hypocreomycetidae</taxon>
        <taxon>Hypocreales</taxon>
        <taxon>Nectriaceae</taxon>
        <taxon>Dactylonectria</taxon>
    </lineage>
</organism>
<feature type="chain" id="PRO_5040242789" evidence="2">
    <location>
        <begin position="26"/>
        <end position="719"/>
    </location>
</feature>
<dbReference type="EMBL" id="JAGMUV010000008">
    <property type="protein sequence ID" value="KAH7146275.1"/>
    <property type="molecule type" value="Genomic_DNA"/>
</dbReference>
<sequence length="719" mass="78693">MRLLPQFPCGLMLALAATRMGTVAGATVDFTPTATHMHVNAIIPTTSGQIGVNPVSILPPASIFRGTVYDSDAPTATTITKDGKTETHKIFFAVATNAAGDLDISIVDPDLRSFLEDLADEVSSCAISKLRRLRRAIQQREAVCGHNEDFLEGARQKISPEAWRDAEEQIIEAAPDHPAIKAVLELNPEDGGTGSGDVPVGEPGADERIVLSLASEEELTLLEAGAGPATGILGVGLLSYIFHVFLADKSVAGAGEKVSITGVHIPSNSIQTLTETKTTSTKTTSTNTCPDPTQTELICTKDECDLDLPLEEDAKFVCKSGKYQDCPCAVDTEFVSAEVSNGEDQAMKFLGEALSSKPLTPPKFTNVGECSRPNESVETETWFNLIQKLCTDKKHYKLDKDFSVEYTHEDVFSSGSDEQLFEFYWKKTEGVDCKNICTQIFIDGFRSTSCMASISTQLLPSVSSFCSISYQKAGHYDSHTRAQSGSVKLGCGEAGYTIRNPESEISGPQCGDNDWSPLPSNVWNGQAGNVFSTFCNNVSRDKKLKMTIDPSGKAKPVQWRNTRRSPPPDPDLYDKYRIDFYWKPKEGSDIPECEMSCEEVMTSIGHSTCGHKGSGMRKMSTTASYDLRCGTYSYRIRDRKQPFALGEQKCYKPNQFGKHKDVGPPNVRSYSKAACKNVKGYRIIKGDEDSTLIHELTKGVSRTTLRQSGRTPVRWRGKI</sequence>
<dbReference type="Proteomes" id="UP000738349">
    <property type="component" value="Unassembled WGS sequence"/>
</dbReference>
<evidence type="ECO:0000313" key="4">
    <source>
        <dbReference type="Proteomes" id="UP000738349"/>
    </source>
</evidence>
<evidence type="ECO:0000256" key="1">
    <source>
        <dbReference type="SAM" id="MobiDB-lite"/>
    </source>
</evidence>
<evidence type="ECO:0000313" key="3">
    <source>
        <dbReference type="EMBL" id="KAH7146275.1"/>
    </source>
</evidence>
<keyword evidence="2" id="KW-0732">Signal</keyword>
<keyword evidence="4" id="KW-1185">Reference proteome</keyword>
<protein>
    <submittedName>
        <fullName evidence="3">Uncharacterized protein</fullName>
    </submittedName>
</protein>
<evidence type="ECO:0000256" key="2">
    <source>
        <dbReference type="SAM" id="SignalP"/>
    </source>
</evidence>
<dbReference type="OrthoDB" id="5103634at2759"/>
<dbReference type="AlphaFoldDB" id="A0A9P9EVW2"/>
<name>A0A9P9EVW2_9HYPO</name>
<feature type="region of interest" description="Disordered" evidence="1">
    <location>
        <begin position="549"/>
        <end position="570"/>
    </location>
</feature>
<feature type="signal peptide" evidence="2">
    <location>
        <begin position="1"/>
        <end position="25"/>
    </location>
</feature>